<feature type="domain" description="Methyltransferase type 11" evidence="1">
    <location>
        <begin position="11"/>
        <end position="96"/>
    </location>
</feature>
<keyword evidence="2" id="KW-0489">Methyltransferase</keyword>
<sequence>MQAPALSGDLLDLGCGIKPYESLFTVNKYIGVEYYGEGETYDKQYADFFYDGKTLPFGDNSFDSVFCSEVFEHVFNLDEILTELHRVMKSKGKMLITCPFVFPEHEVPNDFARYTVFALKDMLEQKGFTVTRIIKSGSFAEVAAQLRILNYEYNIHKYVKKIPVVRSVLKYMVYGINNGWAATVGSLFKSRNQIYLSNIVLAEKK</sequence>
<comment type="caution">
    <text evidence="2">The sequence shown here is derived from an EMBL/GenBank/DDBJ whole genome shotgun (WGS) entry which is preliminary data.</text>
</comment>
<protein>
    <submittedName>
        <fullName evidence="2">Methyltransferase domain-containing protein</fullName>
    </submittedName>
</protein>
<reference evidence="3" key="1">
    <citation type="journal article" date="2019" name="Int. J. Syst. Evol. Microbiol.">
        <title>The Global Catalogue of Microorganisms (GCM) 10K type strain sequencing project: providing services to taxonomists for standard genome sequencing and annotation.</title>
        <authorList>
            <consortium name="The Broad Institute Genomics Platform"/>
            <consortium name="The Broad Institute Genome Sequencing Center for Infectious Disease"/>
            <person name="Wu L."/>
            <person name="Ma J."/>
        </authorList>
    </citation>
    <scope>NUCLEOTIDE SEQUENCE [LARGE SCALE GENOMIC DNA]</scope>
    <source>
        <strain evidence="3">KCTC 23299</strain>
    </source>
</reference>
<evidence type="ECO:0000313" key="2">
    <source>
        <dbReference type="EMBL" id="MFD2920052.1"/>
    </source>
</evidence>
<dbReference type="SUPFAM" id="SSF53335">
    <property type="entry name" value="S-adenosyl-L-methionine-dependent methyltransferases"/>
    <property type="match status" value="1"/>
</dbReference>
<evidence type="ECO:0000313" key="3">
    <source>
        <dbReference type="Proteomes" id="UP001597511"/>
    </source>
</evidence>
<keyword evidence="3" id="KW-1185">Reference proteome</keyword>
<evidence type="ECO:0000259" key="1">
    <source>
        <dbReference type="Pfam" id="PF08241"/>
    </source>
</evidence>
<gene>
    <name evidence="2" type="ORF">ACFS6H_10055</name>
</gene>
<dbReference type="GO" id="GO:0032259">
    <property type="term" value="P:methylation"/>
    <property type="evidence" value="ECO:0007669"/>
    <property type="project" value="UniProtKB-KW"/>
</dbReference>
<dbReference type="InterPro" id="IPR013216">
    <property type="entry name" value="Methyltransf_11"/>
</dbReference>
<dbReference type="EMBL" id="JBHUOZ010000003">
    <property type="protein sequence ID" value="MFD2920052.1"/>
    <property type="molecule type" value="Genomic_DNA"/>
</dbReference>
<name>A0ABW6A5L3_9BACT</name>
<dbReference type="Pfam" id="PF08241">
    <property type="entry name" value="Methyltransf_11"/>
    <property type="match status" value="1"/>
</dbReference>
<keyword evidence="2" id="KW-0808">Transferase</keyword>
<dbReference type="Proteomes" id="UP001597511">
    <property type="component" value="Unassembled WGS sequence"/>
</dbReference>
<dbReference type="Gene3D" id="3.40.50.150">
    <property type="entry name" value="Vaccinia Virus protein VP39"/>
    <property type="match status" value="1"/>
</dbReference>
<accession>A0ABW6A5L3</accession>
<dbReference type="RefSeq" id="WP_386097898.1">
    <property type="nucleotide sequence ID" value="NZ_JBHUOZ010000003.1"/>
</dbReference>
<dbReference type="InterPro" id="IPR029063">
    <property type="entry name" value="SAM-dependent_MTases_sf"/>
</dbReference>
<organism evidence="2 3">
    <name type="scientific">Terrimonas rubra</name>
    <dbReference type="NCBI Taxonomy" id="1035890"/>
    <lineage>
        <taxon>Bacteria</taxon>
        <taxon>Pseudomonadati</taxon>
        <taxon>Bacteroidota</taxon>
        <taxon>Chitinophagia</taxon>
        <taxon>Chitinophagales</taxon>
        <taxon>Chitinophagaceae</taxon>
        <taxon>Terrimonas</taxon>
    </lineage>
</organism>
<proteinExistence type="predicted"/>
<dbReference type="CDD" id="cd02440">
    <property type="entry name" value="AdoMet_MTases"/>
    <property type="match status" value="1"/>
</dbReference>
<dbReference type="GO" id="GO:0008168">
    <property type="term" value="F:methyltransferase activity"/>
    <property type="evidence" value="ECO:0007669"/>
    <property type="project" value="UniProtKB-KW"/>
</dbReference>